<sequence>MRIRIKVQQLNIASAPSDLLQMGLLRLCVTFLTILLQINLVYSTVACPSGDTSGIIKNGKTCSQLISSTNDECYDATIETTCCASCNAIARGISGCQYGNKVDNCILVLCPYYTDPSECCSTCLTTATTMTTTTTTTLTRTTTTTTTTTASTTTTATTITTNAYRAENITTGSTSLASSSLSTSTGVIAGAVVGSIAATGLMVGLTYRLVCFSTGLKFRRAVSSSPTKGNLIDNTQAKNSDTNSHSNTNEDSHNANMRQSNGVIARVYDNGVIFGKSKSLPPIETKVTVLPSLPNMILSKPPVLIATRT</sequence>
<keyword evidence="2" id="KW-0812">Transmembrane</keyword>
<dbReference type="EMBL" id="JAEAOA010000674">
    <property type="protein sequence ID" value="KAK3598560.1"/>
    <property type="molecule type" value="Genomic_DNA"/>
</dbReference>
<gene>
    <name evidence="3" type="ORF">CHS0354_010737</name>
</gene>
<organism evidence="3 4">
    <name type="scientific">Potamilus streckersoni</name>
    <dbReference type="NCBI Taxonomy" id="2493646"/>
    <lineage>
        <taxon>Eukaryota</taxon>
        <taxon>Metazoa</taxon>
        <taxon>Spiralia</taxon>
        <taxon>Lophotrochozoa</taxon>
        <taxon>Mollusca</taxon>
        <taxon>Bivalvia</taxon>
        <taxon>Autobranchia</taxon>
        <taxon>Heteroconchia</taxon>
        <taxon>Palaeoheterodonta</taxon>
        <taxon>Unionida</taxon>
        <taxon>Unionoidea</taxon>
        <taxon>Unionidae</taxon>
        <taxon>Ambleminae</taxon>
        <taxon>Lampsilini</taxon>
        <taxon>Potamilus</taxon>
    </lineage>
</organism>
<feature type="transmembrane region" description="Helical" evidence="2">
    <location>
        <begin position="24"/>
        <end position="42"/>
    </location>
</feature>
<reference evidence="3" key="3">
    <citation type="submission" date="2023-05" db="EMBL/GenBank/DDBJ databases">
        <authorList>
            <person name="Smith C.H."/>
        </authorList>
    </citation>
    <scope>NUCLEOTIDE SEQUENCE</scope>
    <source>
        <strain evidence="3">CHS0354</strain>
        <tissue evidence="3">Mantle</tissue>
    </source>
</reference>
<feature type="transmembrane region" description="Helical" evidence="2">
    <location>
        <begin position="187"/>
        <end position="210"/>
    </location>
</feature>
<dbReference type="AlphaFoldDB" id="A0AAE0W355"/>
<evidence type="ECO:0000313" key="4">
    <source>
        <dbReference type="Proteomes" id="UP001195483"/>
    </source>
</evidence>
<evidence type="ECO:0000256" key="2">
    <source>
        <dbReference type="SAM" id="Phobius"/>
    </source>
</evidence>
<accession>A0AAE0W355</accession>
<feature type="region of interest" description="Disordered" evidence="1">
    <location>
        <begin position="223"/>
        <end position="256"/>
    </location>
</feature>
<protein>
    <submittedName>
        <fullName evidence="3">Uncharacterized protein</fullName>
    </submittedName>
</protein>
<keyword evidence="2" id="KW-1133">Transmembrane helix</keyword>
<name>A0AAE0W355_9BIVA</name>
<dbReference type="Proteomes" id="UP001195483">
    <property type="component" value="Unassembled WGS sequence"/>
</dbReference>
<feature type="compositionally biased region" description="Polar residues" evidence="1">
    <location>
        <begin position="223"/>
        <end position="247"/>
    </location>
</feature>
<comment type="caution">
    <text evidence="3">The sequence shown here is derived from an EMBL/GenBank/DDBJ whole genome shotgun (WGS) entry which is preliminary data.</text>
</comment>
<evidence type="ECO:0000313" key="3">
    <source>
        <dbReference type="EMBL" id="KAK3598560.1"/>
    </source>
</evidence>
<evidence type="ECO:0000256" key="1">
    <source>
        <dbReference type="SAM" id="MobiDB-lite"/>
    </source>
</evidence>
<keyword evidence="2" id="KW-0472">Membrane</keyword>
<reference evidence="3" key="1">
    <citation type="journal article" date="2021" name="Genome Biol. Evol.">
        <title>A High-Quality Reference Genome for a Parasitic Bivalve with Doubly Uniparental Inheritance (Bivalvia: Unionida).</title>
        <authorList>
            <person name="Smith C.H."/>
        </authorList>
    </citation>
    <scope>NUCLEOTIDE SEQUENCE</scope>
    <source>
        <strain evidence="3">CHS0354</strain>
    </source>
</reference>
<proteinExistence type="predicted"/>
<reference evidence="3" key="2">
    <citation type="journal article" date="2021" name="Genome Biol. Evol.">
        <title>Developing a high-quality reference genome for a parasitic bivalve with doubly uniparental inheritance (Bivalvia: Unionida).</title>
        <authorList>
            <person name="Smith C.H."/>
        </authorList>
    </citation>
    <scope>NUCLEOTIDE SEQUENCE</scope>
    <source>
        <strain evidence="3">CHS0354</strain>
        <tissue evidence="3">Mantle</tissue>
    </source>
</reference>
<keyword evidence="4" id="KW-1185">Reference proteome</keyword>